<sequence>MVEDVRFDLIYTRTNIVNCGGGSKLGLTDCQVFRRQISSEFIQDQPHPLVSMIGWEFRSLENFPPKKVPTGPTVRRACPIRINAGAPVLGVKAIRPSMTRSCRSPQNCWRGLRQLTSIPSTAARDKITSWDEDIFEDERWETSVFGLEVVPPRAFTSFQASKES</sequence>
<protein>
    <submittedName>
        <fullName evidence="1">Uncharacterized protein</fullName>
    </submittedName>
</protein>
<evidence type="ECO:0000313" key="1">
    <source>
        <dbReference type="EMBL" id="EFN87877.1"/>
    </source>
</evidence>
<organism evidence="2">
    <name type="scientific">Harpegnathos saltator</name>
    <name type="common">Jerdon's jumping ant</name>
    <dbReference type="NCBI Taxonomy" id="610380"/>
    <lineage>
        <taxon>Eukaryota</taxon>
        <taxon>Metazoa</taxon>
        <taxon>Ecdysozoa</taxon>
        <taxon>Arthropoda</taxon>
        <taxon>Hexapoda</taxon>
        <taxon>Insecta</taxon>
        <taxon>Pterygota</taxon>
        <taxon>Neoptera</taxon>
        <taxon>Endopterygota</taxon>
        <taxon>Hymenoptera</taxon>
        <taxon>Apocrita</taxon>
        <taxon>Aculeata</taxon>
        <taxon>Formicoidea</taxon>
        <taxon>Formicidae</taxon>
        <taxon>Ponerinae</taxon>
        <taxon>Ponerini</taxon>
        <taxon>Harpegnathos</taxon>
    </lineage>
</organism>
<dbReference type="InParanoid" id="E2B8T7"/>
<dbReference type="AlphaFoldDB" id="E2B8T7"/>
<accession>E2B8T7</accession>
<reference evidence="1 2" key="1">
    <citation type="journal article" date="2010" name="Science">
        <title>Genomic comparison of the ants Camponotus floridanus and Harpegnathos saltator.</title>
        <authorList>
            <person name="Bonasio R."/>
            <person name="Zhang G."/>
            <person name="Ye C."/>
            <person name="Mutti N.S."/>
            <person name="Fang X."/>
            <person name="Qin N."/>
            <person name="Donahue G."/>
            <person name="Yang P."/>
            <person name="Li Q."/>
            <person name="Li C."/>
            <person name="Zhang P."/>
            <person name="Huang Z."/>
            <person name="Berger S.L."/>
            <person name="Reinberg D."/>
            <person name="Wang J."/>
            <person name="Liebig J."/>
        </authorList>
    </citation>
    <scope>NUCLEOTIDE SEQUENCE [LARGE SCALE GENOMIC DNA]</scope>
    <source>
        <strain evidence="1 2">R22 G/1</strain>
    </source>
</reference>
<name>E2B8T7_HARSA</name>
<evidence type="ECO:0000313" key="2">
    <source>
        <dbReference type="Proteomes" id="UP000008237"/>
    </source>
</evidence>
<proteinExistence type="predicted"/>
<keyword evidence="2" id="KW-1185">Reference proteome</keyword>
<gene>
    <name evidence="1" type="ORF">EAI_05460</name>
</gene>
<dbReference type="EMBL" id="GL446384">
    <property type="protein sequence ID" value="EFN87877.1"/>
    <property type="molecule type" value="Genomic_DNA"/>
</dbReference>
<dbReference type="Proteomes" id="UP000008237">
    <property type="component" value="Unassembled WGS sequence"/>
</dbReference>